<keyword evidence="1" id="KW-0489">Methyltransferase</keyword>
<dbReference type="GO" id="GO:0030488">
    <property type="term" value="P:tRNA methylation"/>
    <property type="evidence" value="ECO:0007669"/>
    <property type="project" value="TreeGrafter"/>
</dbReference>
<dbReference type="Pfam" id="PF13532">
    <property type="entry name" value="2OG-FeII_Oxy_2"/>
    <property type="match status" value="1"/>
</dbReference>
<name>A0A6A5BPZ3_NAEFO</name>
<comment type="caution">
    <text evidence="7">The sequence shown here is derived from an EMBL/GenBank/DDBJ whole genome shotgun (WGS) entry which is preliminary data.</text>
</comment>
<feature type="region of interest" description="Disordered" evidence="5">
    <location>
        <begin position="114"/>
        <end position="138"/>
    </location>
</feature>
<dbReference type="AlphaFoldDB" id="A0A6A5BPZ3"/>
<gene>
    <name evidence="7" type="ORF">FDP41_005762</name>
</gene>
<keyword evidence="3" id="KW-0862">Zinc</keyword>
<dbReference type="CDD" id="cd02440">
    <property type="entry name" value="AdoMet_MTases"/>
    <property type="match status" value="1"/>
</dbReference>
<keyword evidence="2" id="KW-0808">Transferase</keyword>
<protein>
    <recommendedName>
        <fullName evidence="6">Fe2OG dioxygenase domain-containing protein</fullName>
    </recommendedName>
</protein>
<dbReference type="GO" id="GO:0005634">
    <property type="term" value="C:nucleus"/>
    <property type="evidence" value="ECO:0007669"/>
    <property type="project" value="TreeGrafter"/>
</dbReference>
<dbReference type="VEuPathDB" id="AmoebaDB:NfTy_045350"/>
<evidence type="ECO:0000313" key="7">
    <source>
        <dbReference type="EMBL" id="KAF0975009.1"/>
    </source>
</evidence>
<dbReference type="InterPro" id="IPR029063">
    <property type="entry name" value="SAM-dependent_MTases_sf"/>
</dbReference>
<dbReference type="PANTHER" id="PTHR13069:SF21">
    <property type="entry name" value="ALKYLATED DNA REPAIR PROTEIN ALKB HOMOLOG 8"/>
    <property type="match status" value="1"/>
</dbReference>
<dbReference type="Gene3D" id="2.60.120.590">
    <property type="entry name" value="Alpha-ketoglutarate-dependent dioxygenase AlkB-like"/>
    <property type="match status" value="1"/>
</dbReference>
<dbReference type="OMA" id="EYEKYIM"/>
<keyword evidence="8" id="KW-1185">Reference proteome</keyword>
<dbReference type="Proteomes" id="UP000444721">
    <property type="component" value="Unassembled WGS sequence"/>
</dbReference>
<evidence type="ECO:0000256" key="4">
    <source>
        <dbReference type="ARBA" id="ARBA00022884"/>
    </source>
</evidence>
<dbReference type="GO" id="GO:0002098">
    <property type="term" value="P:tRNA wobble uridine modification"/>
    <property type="evidence" value="ECO:0007669"/>
    <property type="project" value="TreeGrafter"/>
</dbReference>
<dbReference type="GeneID" id="68112980"/>
<sequence length="681" mass="78682">MQQASSSSSESSLLTHGGHHLHHDNSTESSPTTQSTTSATSALTYYFVKPKDETIPTPYLFITNVTNVLKNNKHETTSSSDLYKLYEDWIIKEISENVENTEVETVLVREQKLKRKKKEKLERKKQQEASSSDHDGHDVVTSHPTIQIYVVFGDSEEAERVKHYLNEKYPFFHVSYADTATETKEQRKKKHVKGWSIECTSSTEHVKIPGLIVIENFLTEEEEEKIIKQVDQHDWVQELQRRVQHYGFRFDYDIRSIDFNGKVDPIPDYVQNIIPRMKGLLTTKQQEKDPTFVNDEYLSSFDFETYQADQLTINEYLPGQGIRPHIDVHGPFNDGLFLISLLSSTVMYFSKCVNDEVIEKKYVDLPRRSLAVLVGEARYLWRHAIMCRELDRVNGKIRKRQRRVSLTIRSVRKSGSCNCKWVEVCDSQQQDYVAHNLPYSQQLSTTNLELEYVQKTYNTIASHWDNTRHYAWPKVAEFIKSLPDYSVVGDIGCGNGKYIGLNPKCVWIATDRSEKLCEICVQKGFDVTVSDALNLPYKSNCFDATLNIAVLHHISSVARRIRLLKELVRVTKPNGLILIYAWSFEQEQHSKRKFQSQDVFVPWKLQAKYLSHGEEGDDDGDSQPPPIEDNEVTVKRYCHVYKQGELDELLLTKVKGVDIVDSYFDTGNWCLLVRKHKTNSV</sequence>
<dbReference type="PROSITE" id="PS51471">
    <property type="entry name" value="FE2OG_OXY"/>
    <property type="match status" value="1"/>
</dbReference>
<feature type="compositionally biased region" description="Low complexity" evidence="5">
    <location>
        <begin position="1"/>
        <end position="16"/>
    </location>
</feature>
<accession>A0A6A5BPZ3</accession>
<dbReference type="OrthoDB" id="271595at2759"/>
<dbReference type="GO" id="GO:0008757">
    <property type="term" value="F:S-adenosylmethionine-dependent methyltransferase activity"/>
    <property type="evidence" value="ECO:0007669"/>
    <property type="project" value="InterPro"/>
</dbReference>
<dbReference type="EMBL" id="VFQX01000048">
    <property type="protein sequence ID" value="KAF0975009.1"/>
    <property type="molecule type" value="Genomic_DNA"/>
</dbReference>
<dbReference type="VEuPathDB" id="AmoebaDB:FDP41_005762"/>
<keyword evidence="4" id="KW-0694">RNA-binding</keyword>
<evidence type="ECO:0000256" key="2">
    <source>
        <dbReference type="ARBA" id="ARBA00022679"/>
    </source>
</evidence>
<dbReference type="VEuPathDB" id="AmoebaDB:NF0101850"/>
<dbReference type="Pfam" id="PF08241">
    <property type="entry name" value="Methyltransf_11"/>
    <property type="match status" value="1"/>
</dbReference>
<dbReference type="InterPro" id="IPR013216">
    <property type="entry name" value="Methyltransf_11"/>
</dbReference>
<dbReference type="InterPro" id="IPR051422">
    <property type="entry name" value="AlkB_tRNA_MeTrf/Diox"/>
</dbReference>
<dbReference type="SUPFAM" id="SSF51197">
    <property type="entry name" value="Clavaminate synthase-like"/>
    <property type="match status" value="1"/>
</dbReference>
<feature type="compositionally biased region" description="Low complexity" evidence="5">
    <location>
        <begin position="27"/>
        <end position="36"/>
    </location>
</feature>
<feature type="region of interest" description="Disordered" evidence="5">
    <location>
        <begin position="1"/>
        <end position="36"/>
    </location>
</feature>
<dbReference type="PANTHER" id="PTHR13069">
    <property type="entry name" value="ALKYLATED DNA REPAIR PROTEIN ALKB HOMOLOG 8"/>
    <property type="match status" value="1"/>
</dbReference>
<evidence type="ECO:0000256" key="5">
    <source>
        <dbReference type="SAM" id="MobiDB-lite"/>
    </source>
</evidence>
<organism evidence="7 8">
    <name type="scientific">Naegleria fowleri</name>
    <name type="common">Brain eating amoeba</name>
    <dbReference type="NCBI Taxonomy" id="5763"/>
    <lineage>
        <taxon>Eukaryota</taxon>
        <taxon>Discoba</taxon>
        <taxon>Heterolobosea</taxon>
        <taxon>Tetramitia</taxon>
        <taxon>Eutetramitia</taxon>
        <taxon>Vahlkampfiidae</taxon>
        <taxon>Naegleria</taxon>
    </lineage>
</organism>
<dbReference type="InterPro" id="IPR027450">
    <property type="entry name" value="AlkB-like"/>
</dbReference>
<evidence type="ECO:0000259" key="6">
    <source>
        <dbReference type="PROSITE" id="PS51471"/>
    </source>
</evidence>
<reference evidence="7 8" key="1">
    <citation type="journal article" date="2019" name="Sci. Rep.">
        <title>Nanopore sequencing improves the draft genome of the human pathogenic amoeba Naegleria fowleri.</title>
        <authorList>
            <person name="Liechti N."/>
            <person name="Schurch N."/>
            <person name="Bruggmann R."/>
            <person name="Wittwer M."/>
        </authorList>
    </citation>
    <scope>NUCLEOTIDE SEQUENCE [LARGE SCALE GENOMIC DNA]</scope>
    <source>
        <strain evidence="7 8">ATCC 30894</strain>
    </source>
</reference>
<dbReference type="InterPro" id="IPR037151">
    <property type="entry name" value="AlkB-like_sf"/>
</dbReference>
<evidence type="ECO:0000256" key="1">
    <source>
        <dbReference type="ARBA" id="ARBA00022603"/>
    </source>
</evidence>
<feature type="compositionally biased region" description="Basic and acidic residues" evidence="5">
    <location>
        <begin position="119"/>
        <end position="138"/>
    </location>
</feature>
<evidence type="ECO:0000256" key="3">
    <source>
        <dbReference type="ARBA" id="ARBA00022833"/>
    </source>
</evidence>
<dbReference type="RefSeq" id="XP_044559722.1">
    <property type="nucleotide sequence ID" value="XM_044709322.1"/>
</dbReference>
<dbReference type="Gene3D" id="3.40.50.150">
    <property type="entry name" value="Vaccinia Virus protein VP39"/>
    <property type="match status" value="1"/>
</dbReference>
<feature type="domain" description="Fe2OG dioxygenase" evidence="6">
    <location>
        <begin position="307"/>
        <end position="412"/>
    </location>
</feature>
<dbReference type="GO" id="GO:0000049">
    <property type="term" value="F:tRNA binding"/>
    <property type="evidence" value="ECO:0007669"/>
    <property type="project" value="TreeGrafter"/>
</dbReference>
<dbReference type="GO" id="GO:0005737">
    <property type="term" value="C:cytoplasm"/>
    <property type="evidence" value="ECO:0007669"/>
    <property type="project" value="TreeGrafter"/>
</dbReference>
<evidence type="ECO:0000313" key="8">
    <source>
        <dbReference type="Proteomes" id="UP000444721"/>
    </source>
</evidence>
<dbReference type="SUPFAM" id="SSF53335">
    <property type="entry name" value="S-adenosyl-L-methionine-dependent methyltransferases"/>
    <property type="match status" value="1"/>
</dbReference>
<dbReference type="InterPro" id="IPR005123">
    <property type="entry name" value="Oxoglu/Fe-dep_dioxygenase_dom"/>
</dbReference>
<dbReference type="GO" id="GO:0106335">
    <property type="term" value="F:tRNA (5-carboxymethyluridine(34)-5-O)-methyltransferase activity"/>
    <property type="evidence" value="ECO:0007669"/>
    <property type="project" value="TreeGrafter"/>
</dbReference>
<proteinExistence type="predicted"/>